<comment type="subunit">
    <text evidence="10">ORC is composed of six subunits.</text>
</comment>
<evidence type="ECO:0000256" key="8">
    <source>
        <dbReference type="ARBA" id="ARBA00023125"/>
    </source>
</evidence>
<dbReference type="OMA" id="CSFHERL"/>
<evidence type="ECO:0000259" key="12">
    <source>
        <dbReference type="PROSITE" id="PS51038"/>
    </source>
</evidence>
<keyword evidence="9 10" id="KW-0539">Nucleus</keyword>
<feature type="compositionally biased region" description="Polar residues" evidence="11">
    <location>
        <begin position="224"/>
        <end position="236"/>
    </location>
</feature>
<feature type="compositionally biased region" description="Acidic residues" evidence="11">
    <location>
        <begin position="340"/>
        <end position="351"/>
    </location>
</feature>
<evidence type="ECO:0000256" key="10">
    <source>
        <dbReference type="RuleBase" id="RU365058"/>
    </source>
</evidence>
<comment type="subcellular location">
    <subcellularLocation>
        <location evidence="1 10">Nucleus</location>
    </subcellularLocation>
</comment>
<dbReference type="GO" id="GO:0006270">
    <property type="term" value="P:DNA replication initiation"/>
    <property type="evidence" value="ECO:0007669"/>
    <property type="project" value="TreeGrafter"/>
</dbReference>
<feature type="region of interest" description="Disordered" evidence="11">
    <location>
        <begin position="198"/>
        <end position="260"/>
    </location>
</feature>
<keyword evidence="14" id="KW-1185">Reference proteome</keyword>
<keyword evidence="4" id="KW-0479">Metal-binding</keyword>
<feature type="compositionally biased region" description="Low complexity" evidence="11">
    <location>
        <begin position="293"/>
        <end position="303"/>
    </location>
</feature>
<feature type="domain" description="BAH" evidence="12">
    <location>
        <begin position="99"/>
        <end position="281"/>
    </location>
</feature>
<evidence type="ECO:0000256" key="3">
    <source>
        <dbReference type="ARBA" id="ARBA00022705"/>
    </source>
</evidence>
<proteinExistence type="inferred from homology"/>
<dbReference type="AlphaFoldDB" id="A0A0D2KZB3"/>
<evidence type="ECO:0000313" key="13">
    <source>
        <dbReference type="EMBL" id="KJA19802.1"/>
    </source>
</evidence>
<dbReference type="PROSITE" id="PS51038">
    <property type="entry name" value="BAH"/>
    <property type="match status" value="1"/>
</dbReference>
<feature type="compositionally biased region" description="Acidic residues" evidence="11">
    <location>
        <begin position="244"/>
        <end position="258"/>
    </location>
</feature>
<evidence type="ECO:0000256" key="9">
    <source>
        <dbReference type="ARBA" id="ARBA00023242"/>
    </source>
</evidence>
<feature type="region of interest" description="Disordered" evidence="11">
    <location>
        <begin position="286"/>
        <end position="443"/>
    </location>
</feature>
<dbReference type="GO" id="GO:0003682">
    <property type="term" value="F:chromatin binding"/>
    <property type="evidence" value="ECO:0007669"/>
    <property type="project" value="InterPro"/>
</dbReference>
<evidence type="ECO:0000256" key="2">
    <source>
        <dbReference type="ARBA" id="ARBA00008398"/>
    </source>
</evidence>
<dbReference type="InterPro" id="IPR003593">
    <property type="entry name" value="AAA+_ATPase"/>
</dbReference>
<dbReference type="InterPro" id="IPR043151">
    <property type="entry name" value="BAH_sf"/>
</dbReference>
<keyword evidence="8 10" id="KW-0238">DNA-binding</keyword>
<evidence type="ECO:0000256" key="6">
    <source>
        <dbReference type="ARBA" id="ARBA00022840"/>
    </source>
</evidence>
<comment type="function">
    <text evidence="10">Component of the origin recognition complex (ORC) that binds origins of replication. DNA-binding is ATP-dependent, however specific DNA sequences that define origins of replication have not been identified so far. ORC is required to assemble the pre-replication complex necessary to initiate DNA replication.</text>
</comment>
<dbReference type="SUPFAM" id="SSF52540">
    <property type="entry name" value="P-loop containing nucleoside triphosphate hydrolases"/>
    <property type="match status" value="1"/>
</dbReference>
<dbReference type="Gene3D" id="3.40.50.300">
    <property type="entry name" value="P-loop containing nucleotide triphosphate hydrolases"/>
    <property type="match status" value="1"/>
</dbReference>
<dbReference type="InterPro" id="IPR003959">
    <property type="entry name" value="ATPase_AAA_core"/>
</dbReference>
<sequence length="879" mass="98424">MARETLPLTPRRSQRFQPTATPSTSKHDNILECGWIGGPLYVRQARRDLDLVPDELDDAGDDEDDKELETVFYDEFELKRKATSYRGSTRMKIAKAELQTYRVGSTIMVETDIMDLRKRPPSIGVIVAMWQIRAKGEDVVADPTKMRIRIHWFLRPSEMAAVRANRQNEENEVYYSLSAKAIVTPTTILSRCAVSGIRGNDSKKKATPGYSYIPKISAQPPTTPSKGRSRPSSPLKKSTRFSPESDDAENSNEDEISTDPDRNFYCRLAVDPRRGVFYDLNWERHRAESLQRSKPPSSDASSSSKKDDSSTWGEGAGWDVVEKRSSHVKEKKEKPTVAEDISESEPDDSDEHNDSYVGSEEEDDDMEADDSDASRGDGDDSPDDDPDDPRTPSRKRGRGQPKTPRKRTKTVVEPTPHSKAALARRKQKRRTETQPASPRKRKAATFAIRFPEQSLTFQASMAHLPRDPWLRAMHALHVGSRPDVLPCREDEYARVLRCVGELLEEGSGGCVYISGVPGTGKTATVHAVVKELKRMAQNSETNPFTYVEINGLKIPEPAAAYSLLWEGISGHDVAKEGHLRMSSKESLKALMRYFTTGNRGPGGHACVVLMDELDQLVTAKQDVVYNFFNWPTLVGSKLVVLAVANTMDLPERVMTGRVRSRLGMIRINFQPYTREQLVQIVEARLRSAVESLEESERAEKDIIGADAIKFAAMTVSRITGDARRVLDICRRAVELVKEAKGTVKAPHIKEVVQVMQNTPTAAYLRDLSFHERLMLTSLVKCMKRDGVNEVSWGDVQYQHLIYMDALASEDESRRKPTPAELVMVLDSLEASRAVVVEYGAAVTRKHSNEKRVLLNIEQGDVEKVLSDVGGNAWRNVLGN</sequence>
<dbReference type="GO" id="GO:0005524">
    <property type="term" value="F:ATP binding"/>
    <property type="evidence" value="ECO:0007669"/>
    <property type="project" value="UniProtKB-KW"/>
</dbReference>
<dbReference type="GO" id="GO:0003688">
    <property type="term" value="F:DNA replication origin binding"/>
    <property type="evidence" value="ECO:0007669"/>
    <property type="project" value="UniProtKB-ARBA"/>
</dbReference>
<dbReference type="InterPro" id="IPR050311">
    <property type="entry name" value="ORC1/CDC6"/>
</dbReference>
<evidence type="ECO:0000256" key="5">
    <source>
        <dbReference type="ARBA" id="ARBA00022741"/>
    </source>
</evidence>
<dbReference type="PANTHER" id="PTHR10763">
    <property type="entry name" value="CELL DIVISION CONTROL PROTEIN 6-RELATED"/>
    <property type="match status" value="1"/>
</dbReference>
<name>A0A0D2KZB3_HYPSF</name>
<feature type="compositionally biased region" description="Basic and acidic residues" evidence="11">
    <location>
        <begin position="320"/>
        <end position="337"/>
    </location>
</feature>
<reference evidence="14" key="1">
    <citation type="submission" date="2014-04" db="EMBL/GenBank/DDBJ databases">
        <title>Evolutionary Origins and Diversification of the Mycorrhizal Mutualists.</title>
        <authorList>
            <consortium name="DOE Joint Genome Institute"/>
            <consortium name="Mycorrhizal Genomics Consortium"/>
            <person name="Kohler A."/>
            <person name="Kuo A."/>
            <person name="Nagy L.G."/>
            <person name="Floudas D."/>
            <person name="Copeland A."/>
            <person name="Barry K.W."/>
            <person name="Cichocki N."/>
            <person name="Veneault-Fourrey C."/>
            <person name="LaButti K."/>
            <person name="Lindquist E.A."/>
            <person name="Lipzen A."/>
            <person name="Lundell T."/>
            <person name="Morin E."/>
            <person name="Murat C."/>
            <person name="Riley R."/>
            <person name="Ohm R."/>
            <person name="Sun H."/>
            <person name="Tunlid A."/>
            <person name="Henrissat B."/>
            <person name="Grigoriev I.V."/>
            <person name="Hibbett D.S."/>
            <person name="Martin F."/>
        </authorList>
    </citation>
    <scope>NUCLEOTIDE SEQUENCE [LARGE SCALE GENOMIC DNA]</scope>
    <source>
        <strain evidence="14">FD-334 SS-4</strain>
    </source>
</reference>
<evidence type="ECO:0000256" key="11">
    <source>
        <dbReference type="SAM" id="MobiDB-lite"/>
    </source>
</evidence>
<dbReference type="GO" id="GO:0016887">
    <property type="term" value="F:ATP hydrolysis activity"/>
    <property type="evidence" value="ECO:0007669"/>
    <property type="project" value="InterPro"/>
</dbReference>
<dbReference type="Pfam" id="PF00004">
    <property type="entry name" value="AAA"/>
    <property type="match status" value="1"/>
</dbReference>
<dbReference type="Gene3D" id="2.30.30.490">
    <property type="match status" value="1"/>
</dbReference>
<dbReference type="Pfam" id="PF01426">
    <property type="entry name" value="BAH"/>
    <property type="match status" value="1"/>
</dbReference>
<keyword evidence="7" id="KW-0460">Magnesium</keyword>
<feature type="compositionally biased region" description="Acidic residues" evidence="11">
    <location>
        <begin position="359"/>
        <end position="371"/>
    </location>
</feature>
<feature type="compositionally biased region" description="Polar residues" evidence="11">
    <location>
        <begin position="15"/>
        <end position="24"/>
    </location>
</feature>
<gene>
    <name evidence="13" type="ORF">HYPSUDRAFT_850333</name>
</gene>
<evidence type="ECO:0000256" key="1">
    <source>
        <dbReference type="ARBA" id="ARBA00004123"/>
    </source>
</evidence>
<dbReference type="Pfam" id="PF22606">
    <property type="entry name" value="Cdc6-ORC-like_ATPase_lid"/>
    <property type="match status" value="1"/>
</dbReference>
<evidence type="ECO:0000313" key="14">
    <source>
        <dbReference type="Proteomes" id="UP000054270"/>
    </source>
</evidence>
<dbReference type="PANTHER" id="PTHR10763:SF23">
    <property type="entry name" value="ORIGIN RECOGNITION COMPLEX SUBUNIT 1"/>
    <property type="match status" value="1"/>
</dbReference>
<dbReference type="InterPro" id="IPR054425">
    <property type="entry name" value="Cdc6_ORC1-like_ATPase_lid"/>
</dbReference>
<dbReference type="SMART" id="SM00382">
    <property type="entry name" value="AAA"/>
    <property type="match status" value="1"/>
</dbReference>
<dbReference type="InterPro" id="IPR001025">
    <property type="entry name" value="BAH_dom"/>
</dbReference>
<keyword evidence="3 10" id="KW-0235">DNA replication</keyword>
<dbReference type="GO" id="GO:0033314">
    <property type="term" value="P:mitotic DNA replication checkpoint signaling"/>
    <property type="evidence" value="ECO:0007669"/>
    <property type="project" value="TreeGrafter"/>
</dbReference>
<feature type="region of interest" description="Disordered" evidence="11">
    <location>
        <begin position="1"/>
        <end position="28"/>
    </location>
</feature>
<accession>A0A0D2KZB3</accession>
<dbReference type="STRING" id="945553.A0A0D2KZB3"/>
<dbReference type="OrthoDB" id="1926878at2759"/>
<keyword evidence="6 10" id="KW-0067">ATP-binding</keyword>
<dbReference type="GO" id="GO:0046872">
    <property type="term" value="F:metal ion binding"/>
    <property type="evidence" value="ECO:0007669"/>
    <property type="project" value="UniProtKB-KW"/>
</dbReference>
<organism evidence="13 14">
    <name type="scientific">Hypholoma sublateritium (strain FD-334 SS-4)</name>
    <dbReference type="NCBI Taxonomy" id="945553"/>
    <lineage>
        <taxon>Eukaryota</taxon>
        <taxon>Fungi</taxon>
        <taxon>Dikarya</taxon>
        <taxon>Basidiomycota</taxon>
        <taxon>Agaricomycotina</taxon>
        <taxon>Agaricomycetes</taxon>
        <taxon>Agaricomycetidae</taxon>
        <taxon>Agaricales</taxon>
        <taxon>Agaricineae</taxon>
        <taxon>Strophariaceae</taxon>
        <taxon>Hypholoma</taxon>
    </lineage>
</organism>
<protein>
    <recommendedName>
        <fullName evidence="10">Origin recognition complex subunit 1</fullName>
    </recommendedName>
</protein>
<dbReference type="EMBL" id="KN817573">
    <property type="protein sequence ID" value="KJA19802.1"/>
    <property type="molecule type" value="Genomic_DNA"/>
</dbReference>
<dbReference type="CDD" id="cd00009">
    <property type="entry name" value="AAA"/>
    <property type="match status" value="1"/>
</dbReference>
<evidence type="ECO:0000256" key="7">
    <source>
        <dbReference type="ARBA" id="ARBA00022842"/>
    </source>
</evidence>
<evidence type="ECO:0000256" key="4">
    <source>
        <dbReference type="ARBA" id="ARBA00022723"/>
    </source>
</evidence>
<dbReference type="GO" id="GO:0005664">
    <property type="term" value="C:nuclear origin of replication recognition complex"/>
    <property type="evidence" value="ECO:0007669"/>
    <property type="project" value="TreeGrafter"/>
</dbReference>
<keyword evidence="5 10" id="KW-0547">Nucleotide-binding</keyword>
<dbReference type="InterPro" id="IPR027417">
    <property type="entry name" value="P-loop_NTPase"/>
</dbReference>
<dbReference type="Proteomes" id="UP000054270">
    <property type="component" value="Unassembled WGS sequence"/>
</dbReference>
<feature type="compositionally biased region" description="Basic residues" evidence="11">
    <location>
        <begin position="392"/>
        <end position="409"/>
    </location>
</feature>
<dbReference type="FunFam" id="3.40.50.300:FF:000199">
    <property type="entry name" value="Origin recognition complex subunit 1"/>
    <property type="match status" value="1"/>
</dbReference>
<comment type="similarity">
    <text evidence="2 10">Belongs to the ORC1 family.</text>
</comment>